<dbReference type="PRINTS" id="PR00111">
    <property type="entry name" value="ABHYDROLASE"/>
</dbReference>
<dbReference type="Pfam" id="PF12697">
    <property type="entry name" value="Abhydrolase_6"/>
    <property type="match status" value="1"/>
</dbReference>
<dbReference type="Proteomes" id="UP000176191">
    <property type="component" value="Unassembled WGS sequence"/>
</dbReference>
<dbReference type="InterPro" id="IPR050266">
    <property type="entry name" value="AB_hydrolase_sf"/>
</dbReference>
<sequence length="246" mass="27873">MDLYFQSKGEGVPIIFVHGFSLDSRMWDPQVEILSKTNQVITYDMRGFGKSPLPTGPYTHHDNLHDLVTSLNLSKFHLVGLSLGGEVALDYVLTNPDTVLTLTLADSSLGGYASSVNWQVYAKEQGLEKAKENWLNHPVFDSVKSNPKIFSRLKQMVSDYSGWHWLNHDPWIKLIPPAIDRLGEIKLPTQILVGDKDLDYYHTIADTLADKIINSNLEYIGNSGHMVNLENEVEFNYIISKFIKQH</sequence>
<dbReference type="Gene3D" id="3.40.50.1820">
    <property type="entry name" value="alpha/beta hydrolase"/>
    <property type="match status" value="1"/>
</dbReference>
<dbReference type="InterPro" id="IPR000073">
    <property type="entry name" value="AB_hydrolase_1"/>
</dbReference>
<evidence type="ECO:0000313" key="3">
    <source>
        <dbReference type="Proteomes" id="UP000176191"/>
    </source>
</evidence>
<dbReference type="SUPFAM" id="SSF53474">
    <property type="entry name" value="alpha/beta-Hydrolases"/>
    <property type="match status" value="1"/>
</dbReference>
<proteinExistence type="predicted"/>
<dbReference type="PANTHER" id="PTHR43798">
    <property type="entry name" value="MONOACYLGLYCEROL LIPASE"/>
    <property type="match status" value="1"/>
</dbReference>
<gene>
    <name evidence="2" type="ORF">A2228_01400</name>
</gene>
<dbReference type="AlphaFoldDB" id="A0A1F5F713"/>
<dbReference type="EMBL" id="MFAK01000015">
    <property type="protein sequence ID" value="OGD75124.1"/>
    <property type="molecule type" value="Genomic_DNA"/>
</dbReference>
<evidence type="ECO:0000313" key="2">
    <source>
        <dbReference type="EMBL" id="OGD75124.1"/>
    </source>
</evidence>
<reference evidence="2 3" key="1">
    <citation type="journal article" date="2016" name="Nat. Commun.">
        <title>Thousands of microbial genomes shed light on interconnected biogeochemical processes in an aquifer system.</title>
        <authorList>
            <person name="Anantharaman K."/>
            <person name="Brown C.T."/>
            <person name="Hug L.A."/>
            <person name="Sharon I."/>
            <person name="Castelle C.J."/>
            <person name="Probst A.J."/>
            <person name="Thomas B.C."/>
            <person name="Singh A."/>
            <person name="Wilkins M.J."/>
            <person name="Karaoz U."/>
            <person name="Brodie E.L."/>
            <person name="Williams K.H."/>
            <person name="Hubbard S.S."/>
            <person name="Banfield J.F."/>
        </authorList>
    </citation>
    <scope>NUCLEOTIDE SEQUENCE [LARGE SCALE GENOMIC DNA]</scope>
</reference>
<organism evidence="2 3">
    <name type="scientific">Candidatus Collierbacteria bacterium RIFOXYA2_FULL_46_10</name>
    <dbReference type="NCBI Taxonomy" id="1817726"/>
    <lineage>
        <taxon>Bacteria</taxon>
        <taxon>Candidatus Collieribacteriota</taxon>
    </lineage>
</organism>
<dbReference type="InterPro" id="IPR029058">
    <property type="entry name" value="AB_hydrolase_fold"/>
</dbReference>
<accession>A0A1F5F713</accession>
<name>A0A1F5F713_9BACT</name>
<evidence type="ECO:0000259" key="1">
    <source>
        <dbReference type="Pfam" id="PF12697"/>
    </source>
</evidence>
<protein>
    <recommendedName>
        <fullName evidence="1">AB hydrolase-1 domain-containing protein</fullName>
    </recommendedName>
</protein>
<feature type="domain" description="AB hydrolase-1" evidence="1">
    <location>
        <begin position="14"/>
        <end position="234"/>
    </location>
</feature>
<comment type="caution">
    <text evidence="2">The sequence shown here is derived from an EMBL/GenBank/DDBJ whole genome shotgun (WGS) entry which is preliminary data.</text>
</comment>